<name>A0A6C0F508_9ZZZZ</name>
<dbReference type="AlphaFoldDB" id="A0A6C0F508"/>
<reference evidence="1" key="1">
    <citation type="journal article" date="2020" name="Nature">
        <title>Giant virus diversity and host interactions through global metagenomics.</title>
        <authorList>
            <person name="Schulz F."/>
            <person name="Roux S."/>
            <person name="Paez-Espino D."/>
            <person name="Jungbluth S."/>
            <person name="Walsh D.A."/>
            <person name="Denef V.J."/>
            <person name="McMahon K.D."/>
            <person name="Konstantinidis K.T."/>
            <person name="Eloe-Fadrosh E.A."/>
            <person name="Kyrpides N.C."/>
            <person name="Woyke T."/>
        </authorList>
    </citation>
    <scope>NUCLEOTIDE SEQUENCE</scope>
    <source>
        <strain evidence="1">GVMAG-S-ERX555967-130</strain>
    </source>
</reference>
<protein>
    <submittedName>
        <fullName evidence="1">Uncharacterized protein</fullName>
    </submittedName>
</protein>
<organism evidence="1">
    <name type="scientific">viral metagenome</name>
    <dbReference type="NCBI Taxonomy" id="1070528"/>
    <lineage>
        <taxon>unclassified sequences</taxon>
        <taxon>metagenomes</taxon>
        <taxon>organismal metagenomes</taxon>
    </lineage>
</organism>
<evidence type="ECO:0000313" key="1">
    <source>
        <dbReference type="EMBL" id="QHT36857.1"/>
    </source>
</evidence>
<sequence length="110" mass="12487">MVTQSEKRQSVFSRLRQMKDTGWLYQTLLESDIPKTINSNGIFLNISCLSDSHLEILYKSLADVTTGPNQATAFEHKIPELKMITSKPVLEKSYLSVKLTKLQKQIISSI</sequence>
<accession>A0A6C0F508</accession>
<dbReference type="EMBL" id="MN738786">
    <property type="protein sequence ID" value="QHT36857.1"/>
    <property type="molecule type" value="Genomic_DNA"/>
</dbReference>
<proteinExistence type="predicted"/>